<proteinExistence type="predicted"/>
<keyword evidence="6" id="KW-0131">Cell cycle</keyword>
<name>A0A5K8A997_9BACT</name>
<evidence type="ECO:0000256" key="6">
    <source>
        <dbReference type="ARBA" id="ARBA00023306"/>
    </source>
</evidence>
<evidence type="ECO:0000256" key="4">
    <source>
        <dbReference type="ARBA" id="ARBA00022989"/>
    </source>
</evidence>
<dbReference type="AlphaFoldDB" id="A0A5K8A997"/>
<organism evidence="7 8">
    <name type="scientific">Desulfosarcina ovata subsp. ovata</name>
    <dbReference type="NCBI Taxonomy" id="2752305"/>
    <lineage>
        <taxon>Bacteria</taxon>
        <taxon>Pseudomonadati</taxon>
        <taxon>Thermodesulfobacteriota</taxon>
        <taxon>Desulfobacteria</taxon>
        <taxon>Desulfobacterales</taxon>
        <taxon>Desulfosarcinaceae</taxon>
        <taxon>Desulfosarcina</taxon>
    </lineage>
</organism>
<dbReference type="Pfam" id="PF04977">
    <property type="entry name" value="DivIC"/>
    <property type="match status" value="1"/>
</dbReference>
<evidence type="ECO:0000256" key="2">
    <source>
        <dbReference type="ARBA" id="ARBA00022618"/>
    </source>
</evidence>
<evidence type="ECO:0000256" key="3">
    <source>
        <dbReference type="ARBA" id="ARBA00022692"/>
    </source>
</evidence>
<dbReference type="EMBL" id="AP021879">
    <property type="protein sequence ID" value="BBO89008.1"/>
    <property type="molecule type" value="Genomic_DNA"/>
</dbReference>
<sequence length="99" mass="10956">MSLGFKCVVGAAALVLVNLLLWIVFGDKGRVELSRLRAREAAMAAENETLAAENVDLYHTIGRLKNDPVYIERVARDELGMIGKNDLIIIRSDMAGREK</sequence>
<keyword evidence="5" id="KW-0472">Membrane</keyword>
<keyword evidence="8" id="KW-1185">Reference proteome</keyword>
<keyword evidence="2" id="KW-0132">Cell division</keyword>
<reference evidence="7 8" key="1">
    <citation type="submission" date="2019-11" db="EMBL/GenBank/DDBJ databases">
        <title>Comparative genomics of hydrocarbon-degrading Desulfosarcina strains.</title>
        <authorList>
            <person name="Watanabe M."/>
            <person name="Kojima H."/>
            <person name="Fukui M."/>
        </authorList>
    </citation>
    <scope>NUCLEOTIDE SEQUENCE [LARGE SCALE GENOMIC DNA]</scope>
    <source>
        <strain evidence="8">oXyS1</strain>
    </source>
</reference>
<dbReference type="PANTHER" id="PTHR37485:SF1">
    <property type="entry name" value="CELL DIVISION PROTEIN FTSB"/>
    <property type="match status" value="1"/>
</dbReference>
<dbReference type="GO" id="GO:0030428">
    <property type="term" value="C:cell septum"/>
    <property type="evidence" value="ECO:0007669"/>
    <property type="project" value="TreeGrafter"/>
</dbReference>
<dbReference type="GO" id="GO:0043093">
    <property type="term" value="P:FtsZ-dependent cytokinesis"/>
    <property type="evidence" value="ECO:0007669"/>
    <property type="project" value="TreeGrafter"/>
</dbReference>
<keyword evidence="1" id="KW-1003">Cell membrane</keyword>
<evidence type="ECO:0000313" key="7">
    <source>
        <dbReference type="EMBL" id="BBO89008.1"/>
    </source>
</evidence>
<dbReference type="RefSeq" id="WP_162458874.1">
    <property type="nucleotide sequence ID" value="NZ_AP021879.1"/>
</dbReference>
<keyword evidence="3" id="KW-0812">Transmembrane</keyword>
<evidence type="ECO:0000256" key="1">
    <source>
        <dbReference type="ARBA" id="ARBA00022475"/>
    </source>
</evidence>
<dbReference type="Proteomes" id="UP000422108">
    <property type="component" value="Chromosome"/>
</dbReference>
<protein>
    <recommendedName>
        <fullName evidence="9">Septum formation initiator</fullName>
    </recommendedName>
</protein>
<dbReference type="InterPro" id="IPR023081">
    <property type="entry name" value="Cell_div_FtsB"/>
</dbReference>
<accession>A0A5K8A997</accession>
<evidence type="ECO:0000313" key="8">
    <source>
        <dbReference type="Proteomes" id="UP000422108"/>
    </source>
</evidence>
<keyword evidence="4" id="KW-1133">Transmembrane helix</keyword>
<evidence type="ECO:0008006" key="9">
    <source>
        <dbReference type="Google" id="ProtNLM"/>
    </source>
</evidence>
<dbReference type="PANTHER" id="PTHR37485">
    <property type="entry name" value="CELL DIVISION PROTEIN FTSB"/>
    <property type="match status" value="1"/>
</dbReference>
<dbReference type="InterPro" id="IPR007060">
    <property type="entry name" value="FtsL/DivIC"/>
</dbReference>
<evidence type="ECO:0000256" key="5">
    <source>
        <dbReference type="ARBA" id="ARBA00023136"/>
    </source>
</evidence>
<gene>
    <name evidence="7" type="ORF">DSCOOX_21880</name>
</gene>